<proteinExistence type="predicted"/>
<accession>A0A8H3IHD9</accession>
<evidence type="ECO:0000259" key="2">
    <source>
        <dbReference type="Pfam" id="PF00117"/>
    </source>
</evidence>
<keyword evidence="4" id="KW-1185">Reference proteome</keyword>
<dbReference type="GO" id="GO:0005829">
    <property type="term" value="C:cytosol"/>
    <property type="evidence" value="ECO:0007669"/>
    <property type="project" value="TreeGrafter"/>
</dbReference>
<feature type="domain" description="Glutamine amidotransferase" evidence="2">
    <location>
        <begin position="139"/>
        <end position="249"/>
    </location>
</feature>
<dbReference type="EMBL" id="CAJPDT010000012">
    <property type="protein sequence ID" value="CAF9913734.1"/>
    <property type="molecule type" value="Genomic_DNA"/>
</dbReference>
<organism evidence="3 4">
    <name type="scientific">Imshaugia aleurites</name>
    <dbReference type="NCBI Taxonomy" id="172621"/>
    <lineage>
        <taxon>Eukaryota</taxon>
        <taxon>Fungi</taxon>
        <taxon>Dikarya</taxon>
        <taxon>Ascomycota</taxon>
        <taxon>Pezizomycotina</taxon>
        <taxon>Lecanoromycetes</taxon>
        <taxon>OSLEUM clade</taxon>
        <taxon>Lecanoromycetidae</taxon>
        <taxon>Lecanorales</taxon>
        <taxon>Lecanorineae</taxon>
        <taxon>Parmeliaceae</taxon>
        <taxon>Imshaugia</taxon>
    </lineage>
</organism>
<dbReference type="PANTHER" id="PTHR42695">
    <property type="entry name" value="GLUTAMINE AMIDOTRANSFERASE YLR126C-RELATED"/>
    <property type="match status" value="1"/>
</dbReference>
<dbReference type="PROSITE" id="PS51273">
    <property type="entry name" value="GATASE_TYPE_1"/>
    <property type="match status" value="1"/>
</dbReference>
<gene>
    <name evidence="3" type="ORF">IMSHALPRED_001429</name>
</gene>
<dbReference type="InterPro" id="IPR029062">
    <property type="entry name" value="Class_I_gatase-like"/>
</dbReference>
<dbReference type="Proteomes" id="UP000664534">
    <property type="component" value="Unassembled WGS sequence"/>
</dbReference>
<feature type="region of interest" description="Disordered" evidence="1">
    <location>
        <begin position="58"/>
        <end position="98"/>
    </location>
</feature>
<dbReference type="Gene3D" id="3.40.50.880">
    <property type="match status" value="1"/>
</dbReference>
<evidence type="ECO:0000256" key="1">
    <source>
        <dbReference type="SAM" id="MobiDB-lite"/>
    </source>
</evidence>
<sequence length="299" mass="32586">MFPPPPPLRIAILEADVPIGHTRAKYGSYGGVFASLLHRAADAEGIARERLEIEGWDVVGGGEEGERGGEGGGGGEGEGEGERGEEGEDMEDMGGEWGWSRRKGFPRLGDVDAVLVTGSRMWAGFNAYDNDAWIVRLVEFVKTVLAQDRVKIIGVCYGHQIVGRALGAKVARSESGSWEVSVCEVLQTGRGRELFGGKDVLSIYQMHRDIVYQYPPGVEALGSTGSCQVQGMYIPRRAMTVQGHPEFTAEIVVELLERRREQGVFGEEMYGEAMARVGRPHDGVLVARAFLRFLLEDGS</sequence>
<dbReference type="GO" id="GO:0005634">
    <property type="term" value="C:nucleus"/>
    <property type="evidence" value="ECO:0007669"/>
    <property type="project" value="TreeGrafter"/>
</dbReference>
<dbReference type="PANTHER" id="PTHR42695:SF5">
    <property type="entry name" value="GLUTAMINE AMIDOTRANSFERASE YLR126C-RELATED"/>
    <property type="match status" value="1"/>
</dbReference>
<name>A0A8H3IHD9_9LECA</name>
<dbReference type="OrthoDB" id="92161at2759"/>
<dbReference type="InterPro" id="IPR044992">
    <property type="entry name" value="ChyE-like"/>
</dbReference>
<reference evidence="3" key="1">
    <citation type="submission" date="2021-03" db="EMBL/GenBank/DDBJ databases">
        <authorList>
            <person name="Tagirdzhanova G."/>
        </authorList>
    </citation>
    <scope>NUCLEOTIDE SEQUENCE</scope>
</reference>
<evidence type="ECO:0000313" key="3">
    <source>
        <dbReference type="EMBL" id="CAF9913734.1"/>
    </source>
</evidence>
<evidence type="ECO:0000313" key="4">
    <source>
        <dbReference type="Proteomes" id="UP000664534"/>
    </source>
</evidence>
<dbReference type="CDD" id="cd01741">
    <property type="entry name" value="GATase1_1"/>
    <property type="match status" value="1"/>
</dbReference>
<dbReference type="InterPro" id="IPR017926">
    <property type="entry name" value="GATASE"/>
</dbReference>
<dbReference type="AlphaFoldDB" id="A0A8H3IHD9"/>
<protein>
    <recommendedName>
        <fullName evidence="2">Glutamine amidotransferase domain-containing protein</fullName>
    </recommendedName>
</protein>
<dbReference type="Pfam" id="PF00117">
    <property type="entry name" value="GATase"/>
    <property type="match status" value="1"/>
</dbReference>
<feature type="compositionally biased region" description="Acidic residues" evidence="1">
    <location>
        <begin position="77"/>
        <end position="94"/>
    </location>
</feature>
<dbReference type="SUPFAM" id="SSF52317">
    <property type="entry name" value="Class I glutamine amidotransferase-like"/>
    <property type="match status" value="1"/>
</dbReference>
<comment type="caution">
    <text evidence="3">The sequence shown here is derived from an EMBL/GenBank/DDBJ whole genome shotgun (WGS) entry which is preliminary data.</text>
</comment>